<evidence type="ECO:0000256" key="4">
    <source>
        <dbReference type="SAM" id="MobiDB-lite"/>
    </source>
</evidence>
<evidence type="ECO:0000256" key="2">
    <source>
        <dbReference type="ARBA" id="ARBA00023157"/>
    </source>
</evidence>
<proteinExistence type="predicted"/>
<dbReference type="Pfam" id="PF00187">
    <property type="entry name" value="Chitin_bind_1"/>
    <property type="match status" value="5"/>
</dbReference>
<organism evidence="7 8">
    <name type="scientific">Phyllosticta citribraziliensis</name>
    <dbReference type="NCBI Taxonomy" id="989973"/>
    <lineage>
        <taxon>Eukaryota</taxon>
        <taxon>Fungi</taxon>
        <taxon>Dikarya</taxon>
        <taxon>Ascomycota</taxon>
        <taxon>Pezizomycotina</taxon>
        <taxon>Dothideomycetes</taxon>
        <taxon>Dothideomycetes incertae sedis</taxon>
        <taxon>Botryosphaeriales</taxon>
        <taxon>Phyllostictaceae</taxon>
        <taxon>Phyllosticta</taxon>
    </lineage>
</organism>
<evidence type="ECO:0000313" key="7">
    <source>
        <dbReference type="EMBL" id="KAK7529761.1"/>
    </source>
</evidence>
<dbReference type="SUPFAM" id="SSF57016">
    <property type="entry name" value="Plant lectins/antimicrobial peptides"/>
    <property type="match status" value="5"/>
</dbReference>
<dbReference type="PANTHER" id="PTHR47849">
    <property type="entry name" value="CHITIN-BINDING LECTIN 1"/>
    <property type="match status" value="1"/>
</dbReference>
<comment type="caution">
    <text evidence="7">The sequence shown here is derived from an EMBL/GenBank/DDBJ whole genome shotgun (WGS) entry which is preliminary data.</text>
</comment>
<comment type="caution">
    <text evidence="3">Lacks conserved residue(s) required for the propagation of feature annotation.</text>
</comment>
<dbReference type="SMART" id="SM00270">
    <property type="entry name" value="ChtBD1"/>
    <property type="match status" value="5"/>
</dbReference>
<dbReference type="GeneID" id="92036769"/>
<feature type="compositionally biased region" description="Low complexity" evidence="4">
    <location>
        <begin position="47"/>
        <end position="67"/>
    </location>
</feature>
<accession>A0ABR1L3F6</accession>
<feature type="domain" description="Chitin-binding type-1" evidence="6">
    <location>
        <begin position="466"/>
        <end position="507"/>
    </location>
</feature>
<feature type="disulfide bond" evidence="3">
    <location>
        <begin position="196"/>
        <end position="210"/>
    </location>
</feature>
<dbReference type="InterPro" id="IPR018371">
    <property type="entry name" value="Chitin-binding_1_CS"/>
</dbReference>
<protein>
    <recommendedName>
        <fullName evidence="6">Chitin-binding type-1 domain-containing protein</fullName>
    </recommendedName>
</protein>
<reference evidence="7 8" key="1">
    <citation type="submission" date="2024-04" db="EMBL/GenBank/DDBJ databases">
        <title>Phyllosticta paracitricarpa is synonymous to the EU quarantine fungus P. citricarpa based on phylogenomic analyses.</title>
        <authorList>
            <consortium name="Lawrence Berkeley National Laboratory"/>
            <person name="Van ingen-buijs V.A."/>
            <person name="Van westerhoven A.C."/>
            <person name="Haridas S."/>
            <person name="Skiadas P."/>
            <person name="Martin F."/>
            <person name="Groenewald J.Z."/>
            <person name="Crous P.W."/>
            <person name="Seidl M.F."/>
        </authorList>
    </citation>
    <scope>NUCLEOTIDE SEQUENCE [LARGE SCALE GENOMIC DNA]</scope>
    <source>
        <strain evidence="7 8">CPC 17464</strain>
    </source>
</reference>
<evidence type="ECO:0000313" key="8">
    <source>
        <dbReference type="Proteomes" id="UP001360953"/>
    </source>
</evidence>
<dbReference type="InterPro" id="IPR001002">
    <property type="entry name" value="Chitin-bd_1"/>
</dbReference>
<feature type="domain" description="Chitin-binding type-1" evidence="6">
    <location>
        <begin position="367"/>
        <end position="414"/>
    </location>
</feature>
<feature type="domain" description="Chitin-binding type-1" evidence="6">
    <location>
        <begin position="113"/>
        <end position="160"/>
    </location>
</feature>
<dbReference type="RefSeq" id="XP_066650127.1">
    <property type="nucleotide sequence ID" value="XM_066803863.1"/>
</dbReference>
<feature type="domain" description="Chitin-binding type-1" evidence="6">
    <location>
        <begin position="270"/>
        <end position="314"/>
    </location>
</feature>
<feature type="disulfide bond" evidence="3">
    <location>
        <begin position="486"/>
        <end position="500"/>
    </location>
</feature>
<dbReference type="EMBL" id="JBBPEH010000015">
    <property type="protein sequence ID" value="KAK7529761.1"/>
    <property type="molecule type" value="Genomic_DNA"/>
</dbReference>
<evidence type="ECO:0000256" key="1">
    <source>
        <dbReference type="ARBA" id="ARBA00022669"/>
    </source>
</evidence>
<dbReference type="CDD" id="cd11618">
    <property type="entry name" value="ChtBD1_1"/>
    <property type="match status" value="1"/>
</dbReference>
<feature type="region of interest" description="Disordered" evidence="4">
    <location>
        <begin position="47"/>
        <end position="69"/>
    </location>
</feature>
<keyword evidence="8" id="KW-1185">Reference proteome</keyword>
<dbReference type="Gene3D" id="3.30.60.10">
    <property type="entry name" value="Endochitinase-like"/>
    <property type="match status" value="5"/>
</dbReference>
<name>A0ABR1L3F6_9PEZI</name>
<dbReference type="PROSITE" id="PS50941">
    <property type="entry name" value="CHIT_BIND_I_2"/>
    <property type="match status" value="5"/>
</dbReference>
<evidence type="ECO:0000256" key="5">
    <source>
        <dbReference type="SAM" id="SignalP"/>
    </source>
</evidence>
<feature type="signal peptide" evidence="5">
    <location>
        <begin position="1"/>
        <end position="16"/>
    </location>
</feature>
<sequence length="714" mass="73006">MHLPATLLALAAAANAAVVTVTTDCDRPTTTVRITLPLPSGTLPLSSSLAGASSASDNTTTTTTTTTLFPTSFRSHPASLSEWASAAATSSSSVGGGTGGGGGGVNDPYPYLDGACGADFNGKTCFGNELGRCCSKWGFCGNDEPWCGEGCQPEYGNCSATVTDPSKPPTSSLYPEAACGASAGGQTCFGNVVGSCCSQWGYCGIGDPWCGTGCQSEFGDCDNNPSPSPSLSSIASNPASSSASVGASSSLAPQPSSSTSATPSGIPFPDGACGPTYGYQTCANSTCCSEWGFCGIGDGYCGAGCQTAYGQCNSGAQSSAASSSSLISSSLVSPPVPPFPSSSADGQTSPSASLVVPPTSTASSLPDGACGPQAGGQTCFNAPSGSCCSQYGYCGAGTDFCGAGCQSAYGQCQFPNVSSSSLAGSVSTTSIPSPSSSNAGSSVVPGSSTARSAAPSSSAPGTVHPDSACGASAGGQTCFSAPSGQCCSQYNYCGSGEAFCGVGCQSPFVLHSYIIRGVLESLSIEHRAPIVRGPVCSSIVPGSVFYGVVGWFSVDHCGVVLLILVRASVDVPSRSMRCRCRRPDLRKRPVRTLLLVVWILRDRGSFLRSWLSVSFWSMLDQYHHLVSKRIRELLFQSAAERLIISACELVRSINGPLVLVVVLGWTLIYCRAFFISPGVHVPRGCMWCQCRQPDVCQCSIPTVLLYVRILRQWK</sequence>
<dbReference type="CDD" id="cd00035">
    <property type="entry name" value="ChtBD1"/>
    <property type="match status" value="3"/>
</dbReference>
<dbReference type="PROSITE" id="PS00026">
    <property type="entry name" value="CHIT_BIND_I_1"/>
    <property type="match status" value="1"/>
</dbReference>
<feature type="chain" id="PRO_5047482347" description="Chitin-binding type-1 domain-containing protein" evidence="5">
    <location>
        <begin position="17"/>
        <end position="714"/>
    </location>
</feature>
<feature type="disulfide bond" evidence="3">
    <location>
        <begin position="273"/>
        <end position="288"/>
    </location>
</feature>
<feature type="compositionally biased region" description="Polar residues" evidence="4">
    <location>
        <begin position="344"/>
        <end position="360"/>
    </location>
</feature>
<keyword evidence="1 3" id="KW-0147">Chitin-binding</keyword>
<feature type="domain" description="Chitin-binding type-1" evidence="6">
    <location>
        <begin position="176"/>
        <end position="223"/>
    </location>
</feature>
<dbReference type="InterPro" id="IPR036861">
    <property type="entry name" value="Endochitinase-like_sf"/>
</dbReference>
<feature type="disulfide bond" evidence="3">
    <location>
        <begin position="133"/>
        <end position="147"/>
    </location>
</feature>
<dbReference type="Proteomes" id="UP001360953">
    <property type="component" value="Unassembled WGS sequence"/>
</dbReference>
<gene>
    <name evidence="7" type="ORF">J3D65DRAFT_688325</name>
</gene>
<feature type="region of interest" description="Disordered" evidence="4">
    <location>
        <begin position="336"/>
        <end position="360"/>
    </location>
</feature>
<feature type="disulfide bond" evidence="3">
    <location>
        <begin position="387"/>
        <end position="401"/>
    </location>
</feature>
<keyword evidence="5" id="KW-0732">Signal</keyword>
<feature type="disulfide bond" evidence="3">
    <location>
        <begin position="287"/>
        <end position="301"/>
    </location>
</feature>
<keyword evidence="2 3" id="KW-1015">Disulfide bond</keyword>
<evidence type="ECO:0000259" key="6">
    <source>
        <dbReference type="PROSITE" id="PS50941"/>
    </source>
</evidence>
<evidence type="ECO:0000256" key="3">
    <source>
        <dbReference type="PROSITE-ProRule" id="PRU00261"/>
    </source>
</evidence>
<feature type="region of interest" description="Disordered" evidence="4">
    <location>
        <begin position="428"/>
        <end position="462"/>
    </location>
</feature>
<feature type="disulfide bond" evidence="3">
    <location>
        <begin position="282"/>
        <end position="294"/>
    </location>
</feature>